<proteinExistence type="predicted"/>
<accession>A0A418EH35</accession>
<name>A0A418EH35_APHAT</name>
<sequence>MFVGALWGCTNPLLKQGSGSAAYQRTSDSFGQYVYEFYCTLTNWKVSTPMHLSLGGELINALFVDDQTDGLNSLIVLTRVSATSVALLYVDVNEEEVIITRHHTHTLPLTWTNASVVAEIMDGPHVWLACPSQSESQLLTVQRNELHVLYLILPQPYAFQSAHLIANAAVDPTTPSTSLDLHLLGHHPSLGHSTPTSTSHVSTTSPPPFETAVGACSTKPAVASETVLAIAFGHLVHFSNVHGAILNDFACDGGDQVLLVSHKPEDERRWVLTDVMSTVVQASAANGGGITQHRTIRSKKSRRKTAHADDNSIQVLVNKLAAPAQADKLNIKMNVLSMLEHQCRLLWLAHNSRYTVPGHVIDHETPRLPTLLPLVHPLDSSIPQHKPQVPPLLVHPMVLESVVPGSVQHSPSNSTLHLVVTVRNASTTLLENVSVLLAGSNSELATTTTTTTTTTGGSDVLALLGPHARHAFKCHVALAPGLHRRPHVDLHVLGTWGGQPDCLLFDGGRVRVDIADILTLPSVRAPHLGIRHLGLTINAIKAGMAAVTVSAPNAGMLECQLRQVHSELTPHDIFALENPLDPTHIQLIQAVLSAMQTELAFESTAQPTPDGRASVQLALDRAMGDLHLAMKRRSDRMQRG</sequence>
<dbReference type="Proteomes" id="UP000286510">
    <property type="component" value="Unassembled WGS sequence"/>
</dbReference>
<comment type="caution">
    <text evidence="1">The sequence shown here is derived from an EMBL/GenBank/DDBJ whole genome shotgun (WGS) entry which is preliminary data.</text>
</comment>
<dbReference type="InterPro" id="IPR018908">
    <property type="entry name" value="TMEM234"/>
</dbReference>
<organism evidence="1 2">
    <name type="scientific">Aphanomyces astaci</name>
    <name type="common">Crayfish plague agent</name>
    <dbReference type="NCBI Taxonomy" id="112090"/>
    <lineage>
        <taxon>Eukaryota</taxon>
        <taxon>Sar</taxon>
        <taxon>Stramenopiles</taxon>
        <taxon>Oomycota</taxon>
        <taxon>Saprolegniomycetes</taxon>
        <taxon>Saprolegniales</taxon>
        <taxon>Verrucalvaceae</taxon>
        <taxon>Aphanomyces</taxon>
    </lineage>
</organism>
<dbReference type="VEuPathDB" id="FungiDB:H257_02816"/>
<dbReference type="AlphaFoldDB" id="A0A418EH35"/>
<dbReference type="Pfam" id="PF10639">
    <property type="entry name" value="TMEM234"/>
    <property type="match status" value="1"/>
</dbReference>
<protein>
    <submittedName>
        <fullName evidence="1">Uncharacterized protein</fullName>
    </submittedName>
</protein>
<gene>
    <name evidence="1" type="ORF">DYB26_005461</name>
</gene>
<evidence type="ECO:0000313" key="2">
    <source>
        <dbReference type="Proteomes" id="UP000286510"/>
    </source>
</evidence>
<dbReference type="EMBL" id="QUTF01014426">
    <property type="protein sequence ID" value="RHZ13088.1"/>
    <property type="molecule type" value="Genomic_DNA"/>
</dbReference>
<evidence type="ECO:0000313" key="1">
    <source>
        <dbReference type="EMBL" id="RHZ13088.1"/>
    </source>
</evidence>
<reference evidence="1 2" key="1">
    <citation type="submission" date="2018-08" db="EMBL/GenBank/DDBJ databases">
        <title>Aphanomyces genome sequencing and annotation.</title>
        <authorList>
            <person name="Minardi D."/>
            <person name="Oidtmann B."/>
            <person name="Van Der Giezen M."/>
            <person name="Studholme D.J."/>
        </authorList>
    </citation>
    <scope>NUCLEOTIDE SEQUENCE [LARGE SCALE GENOMIC DNA]</scope>
    <source>
        <strain evidence="1 2">FDL457</strain>
    </source>
</reference>